<dbReference type="SUPFAM" id="SSF54928">
    <property type="entry name" value="RNA-binding domain, RBD"/>
    <property type="match status" value="1"/>
</dbReference>
<dbReference type="SMART" id="SM00360">
    <property type="entry name" value="RRM"/>
    <property type="match status" value="1"/>
</dbReference>
<dbReference type="InterPro" id="IPR035979">
    <property type="entry name" value="RBD_domain_sf"/>
</dbReference>
<dbReference type="OrthoDB" id="439808at2759"/>
<dbReference type="Pfam" id="PF00076">
    <property type="entry name" value="RRM_1"/>
    <property type="match status" value="1"/>
</dbReference>
<dbReference type="InterPro" id="IPR052462">
    <property type="entry name" value="SLIRP/GR-RBP-like"/>
</dbReference>
<feature type="non-terminal residue" evidence="4">
    <location>
        <position position="1"/>
    </location>
</feature>
<dbReference type="AlphaFoldDB" id="A0A5J4TYF5"/>
<keyword evidence="1 2" id="KW-0694">RNA-binding</keyword>
<dbReference type="EMBL" id="SNRW01023499">
    <property type="protein sequence ID" value="KAA6362963.1"/>
    <property type="molecule type" value="Genomic_DNA"/>
</dbReference>
<feature type="domain" description="RRM" evidence="3">
    <location>
        <begin position="189"/>
        <end position="266"/>
    </location>
</feature>
<dbReference type="InterPro" id="IPR012677">
    <property type="entry name" value="Nucleotide-bd_a/b_plait_sf"/>
</dbReference>
<evidence type="ECO:0000256" key="1">
    <source>
        <dbReference type="ARBA" id="ARBA00022884"/>
    </source>
</evidence>
<proteinExistence type="predicted"/>
<evidence type="ECO:0000313" key="4">
    <source>
        <dbReference type="EMBL" id="KAA6362963.1"/>
    </source>
</evidence>
<evidence type="ECO:0000259" key="3">
    <source>
        <dbReference type="PROSITE" id="PS50102"/>
    </source>
</evidence>
<organism evidence="4 5">
    <name type="scientific">Streblomastix strix</name>
    <dbReference type="NCBI Taxonomy" id="222440"/>
    <lineage>
        <taxon>Eukaryota</taxon>
        <taxon>Metamonada</taxon>
        <taxon>Preaxostyla</taxon>
        <taxon>Oxymonadida</taxon>
        <taxon>Streblomastigidae</taxon>
        <taxon>Streblomastix</taxon>
    </lineage>
</organism>
<dbReference type="PROSITE" id="PS50102">
    <property type="entry name" value="RRM"/>
    <property type="match status" value="1"/>
</dbReference>
<evidence type="ECO:0000313" key="5">
    <source>
        <dbReference type="Proteomes" id="UP000324800"/>
    </source>
</evidence>
<gene>
    <name evidence="4" type="ORF">EZS28_041510</name>
</gene>
<protein>
    <recommendedName>
        <fullName evidence="3">RRM domain-containing protein</fullName>
    </recommendedName>
</protein>
<evidence type="ECO:0000256" key="2">
    <source>
        <dbReference type="PROSITE-ProRule" id="PRU00176"/>
    </source>
</evidence>
<accession>A0A5J4TYF5</accession>
<sequence>AIFPDQVTAQQQGNVIIHALDNYDNSTVAYNPIVTNGIVRFEGKFQNHKEFPYKIGIADASVVFGSKKDPADNEYNGKIVCYQNNGNLNHINKKGIAGNCKIEDGQTVALEVNMTSSPRTLTFFINGQQQPISVCNIPPSIRFWINLCVQNQTFTLTRFERINSPSTTGVQNSKVMQWGQNWKSDAETNKLFVGGISPQTTPADLGKLFGEVGQVESANVATTNEGISRGFGYVTMNSVEAAQRAIQVLNGRILNGRNIEVRFYTKPKKQGNWRGRGTKQFGSLHQNFNFNNSDSDD</sequence>
<dbReference type="GO" id="GO:0003723">
    <property type="term" value="F:RNA binding"/>
    <property type="evidence" value="ECO:0007669"/>
    <property type="project" value="UniProtKB-UniRule"/>
</dbReference>
<dbReference type="InterPro" id="IPR043136">
    <property type="entry name" value="B30.2/SPRY_sf"/>
</dbReference>
<dbReference type="Gene3D" id="3.30.70.330">
    <property type="match status" value="1"/>
</dbReference>
<dbReference type="Gene3D" id="2.60.120.920">
    <property type="match status" value="1"/>
</dbReference>
<dbReference type="InterPro" id="IPR000504">
    <property type="entry name" value="RRM_dom"/>
</dbReference>
<reference evidence="4 5" key="1">
    <citation type="submission" date="2019-03" db="EMBL/GenBank/DDBJ databases">
        <title>Single cell metagenomics reveals metabolic interactions within the superorganism composed of flagellate Streblomastix strix and complex community of Bacteroidetes bacteria on its surface.</title>
        <authorList>
            <person name="Treitli S.C."/>
            <person name="Kolisko M."/>
            <person name="Husnik F."/>
            <person name="Keeling P."/>
            <person name="Hampl V."/>
        </authorList>
    </citation>
    <scope>NUCLEOTIDE SEQUENCE [LARGE SCALE GENOMIC DNA]</scope>
    <source>
        <strain evidence="4">ST1C</strain>
    </source>
</reference>
<dbReference type="PANTHER" id="PTHR48027">
    <property type="entry name" value="HETEROGENEOUS NUCLEAR RIBONUCLEOPROTEIN 87F-RELATED"/>
    <property type="match status" value="1"/>
</dbReference>
<comment type="caution">
    <text evidence="4">The sequence shown here is derived from an EMBL/GenBank/DDBJ whole genome shotgun (WGS) entry which is preliminary data.</text>
</comment>
<name>A0A5J4TYF5_9EUKA</name>
<dbReference type="Proteomes" id="UP000324800">
    <property type="component" value="Unassembled WGS sequence"/>
</dbReference>